<protein>
    <submittedName>
        <fullName evidence="2">DNA-binding transcriptional regulator, MarR family</fullName>
    </submittedName>
</protein>
<keyword evidence="2" id="KW-0238">DNA-binding</keyword>
<feature type="domain" description="HTH marR-type" evidence="1">
    <location>
        <begin position="21"/>
        <end position="153"/>
    </location>
</feature>
<reference evidence="2 3" key="1">
    <citation type="submission" date="2017-01" db="EMBL/GenBank/DDBJ databases">
        <authorList>
            <consortium name="Urmite Genomes"/>
        </authorList>
    </citation>
    <scope>NUCLEOTIDE SEQUENCE [LARGE SCALE GENOMIC DNA]</scope>
    <source>
        <strain evidence="2 3">AB308</strain>
    </source>
</reference>
<dbReference type="InterPro" id="IPR039422">
    <property type="entry name" value="MarR/SlyA-like"/>
</dbReference>
<sequence>MVARREPLGACQHGDMSKAHQEPLGFLLYRVMAALRPQVAAELKPLGIGLAEFVCLRILSKHPGLTSAELARGTNVSAQAANQLLRSLEDRGALARPASAPAGRAMPARLTREGKALLKRADAAVRMADQRILARLSAEEQLHLKRLLYAAGSDPAR</sequence>
<dbReference type="SMART" id="SM00347">
    <property type="entry name" value="HTH_MARR"/>
    <property type="match status" value="1"/>
</dbReference>
<proteinExistence type="predicted"/>
<dbReference type="Proteomes" id="UP000241595">
    <property type="component" value="Unassembled WGS sequence"/>
</dbReference>
<dbReference type="PROSITE" id="PS50995">
    <property type="entry name" value="HTH_MARR_2"/>
    <property type="match status" value="1"/>
</dbReference>
<organism evidence="2 3">
    <name type="scientific">Mycobacterium terramassiliense</name>
    <dbReference type="NCBI Taxonomy" id="1841859"/>
    <lineage>
        <taxon>Bacteria</taxon>
        <taxon>Bacillati</taxon>
        <taxon>Actinomycetota</taxon>
        <taxon>Actinomycetes</taxon>
        <taxon>Mycobacteriales</taxon>
        <taxon>Mycobacteriaceae</taxon>
        <taxon>Mycobacterium</taxon>
    </lineage>
</organism>
<evidence type="ECO:0000259" key="1">
    <source>
        <dbReference type="PROSITE" id="PS50995"/>
    </source>
</evidence>
<dbReference type="PANTHER" id="PTHR33164">
    <property type="entry name" value="TRANSCRIPTIONAL REGULATOR, MARR FAMILY"/>
    <property type="match status" value="1"/>
</dbReference>
<accession>A0A2U3NCQ3</accession>
<dbReference type="GO" id="GO:0003700">
    <property type="term" value="F:DNA-binding transcription factor activity"/>
    <property type="evidence" value="ECO:0007669"/>
    <property type="project" value="InterPro"/>
</dbReference>
<dbReference type="STRING" id="1841859.GCA_900157385_02775"/>
<evidence type="ECO:0000313" key="3">
    <source>
        <dbReference type="Proteomes" id="UP000241595"/>
    </source>
</evidence>
<gene>
    <name evidence="2" type="ORF">MTAB308_2777</name>
</gene>
<dbReference type="SUPFAM" id="SSF46785">
    <property type="entry name" value="Winged helix' DNA-binding domain"/>
    <property type="match status" value="1"/>
</dbReference>
<evidence type="ECO:0000313" key="2">
    <source>
        <dbReference type="EMBL" id="SPM29285.1"/>
    </source>
</evidence>
<keyword evidence="3" id="KW-1185">Reference proteome</keyword>
<dbReference type="InterPro" id="IPR036388">
    <property type="entry name" value="WH-like_DNA-bd_sf"/>
</dbReference>
<dbReference type="GO" id="GO:0006950">
    <property type="term" value="P:response to stress"/>
    <property type="evidence" value="ECO:0007669"/>
    <property type="project" value="TreeGrafter"/>
</dbReference>
<dbReference type="Gene3D" id="1.10.10.10">
    <property type="entry name" value="Winged helix-like DNA-binding domain superfamily/Winged helix DNA-binding domain"/>
    <property type="match status" value="1"/>
</dbReference>
<dbReference type="PANTHER" id="PTHR33164:SF43">
    <property type="entry name" value="HTH-TYPE TRANSCRIPTIONAL REPRESSOR YETL"/>
    <property type="match status" value="1"/>
</dbReference>
<dbReference type="AlphaFoldDB" id="A0A2U3NCQ3"/>
<name>A0A2U3NCQ3_9MYCO</name>
<dbReference type="GO" id="GO:0003677">
    <property type="term" value="F:DNA binding"/>
    <property type="evidence" value="ECO:0007669"/>
    <property type="project" value="UniProtKB-KW"/>
</dbReference>
<dbReference type="Pfam" id="PF12802">
    <property type="entry name" value="MarR_2"/>
    <property type="match status" value="1"/>
</dbReference>
<dbReference type="EMBL" id="FTRV01000012">
    <property type="protein sequence ID" value="SPM29285.1"/>
    <property type="molecule type" value="Genomic_DNA"/>
</dbReference>
<dbReference type="InterPro" id="IPR000835">
    <property type="entry name" value="HTH_MarR-typ"/>
</dbReference>
<dbReference type="InterPro" id="IPR036390">
    <property type="entry name" value="WH_DNA-bd_sf"/>
</dbReference>